<dbReference type="EMBL" id="MLAH01000047">
    <property type="protein sequence ID" value="OOF84423.1"/>
    <property type="molecule type" value="Genomic_DNA"/>
</dbReference>
<dbReference type="AlphaFoldDB" id="A0A1V3L4N9"/>
<dbReference type="PANTHER" id="PTHR37829">
    <property type="entry name" value="PHAGE-LIKE ELEMENT PBSX PROTEIN XKDT"/>
    <property type="match status" value="1"/>
</dbReference>
<sequence length="380" mass="42414">MAALTETGIQIERLNDIVVRFEEGFRQIYGQNIDLSPDTPDGQVVGLLSQIKMDIEELAENIYRQLDPDVATGTWLEQRVAYAGLMRRNASYSYLRSAILTGEPYTELHLGLVVSDPNKVRWILISNVQLDGNGSARADFRSEELGGFNLAKNTTLTIETITLGLNSVTTFEAAELGVEEETDQQLRERFFVSRTKNAQNSADAIQGKIASLPDVKQVNVLENNTGQQDKNGVRPHSINVIVEGGEDHQIAKIIYDNKGAGVGLQGETEVILKIGNERRTLYFDRVVPVDVQVSLRLVRYEDFTEVDKDEIKRLLSIQRFAIGQNLSQSRLYSPINQVGGFWVKELKIGRKGKGLKAENILISPREVARILASDITIEVE</sequence>
<dbReference type="RefSeq" id="WP_077476542.1">
    <property type="nucleotide sequence ID" value="NZ_MLAH01000047.1"/>
</dbReference>
<accession>A0A1V3L4N9</accession>
<dbReference type="PANTHER" id="PTHR37829:SF3">
    <property type="entry name" value="PROTEIN JAYE-RELATED"/>
    <property type="match status" value="1"/>
</dbReference>
<organism evidence="1 2">
    <name type="scientific">Rodentibacter ratti</name>
    <dbReference type="NCBI Taxonomy" id="1906745"/>
    <lineage>
        <taxon>Bacteria</taxon>
        <taxon>Pseudomonadati</taxon>
        <taxon>Pseudomonadota</taxon>
        <taxon>Gammaproteobacteria</taxon>
        <taxon>Pasteurellales</taxon>
        <taxon>Pasteurellaceae</taxon>
        <taxon>Rodentibacter</taxon>
    </lineage>
</organism>
<reference evidence="1 2" key="1">
    <citation type="submission" date="2016-10" db="EMBL/GenBank/DDBJ databases">
        <title>Rodentibacter gen. nov. and new species.</title>
        <authorList>
            <person name="Christensen H."/>
        </authorList>
    </citation>
    <scope>NUCLEOTIDE SEQUENCE [LARGE SCALE GENOMIC DNA]</scope>
    <source>
        <strain evidence="1 2">Ppn157</strain>
    </source>
</reference>
<proteinExistence type="predicted"/>
<protein>
    <submittedName>
        <fullName evidence="1">Uncharacterized protein</fullName>
    </submittedName>
</protein>
<dbReference type="Proteomes" id="UP000189549">
    <property type="component" value="Unassembled WGS sequence"/>
</dbReference>
<comment type="caution">
    <text evidence="1">The sequence shown here is derived from an EMBL/GenBank/DDBJ whole genome shotgun (WGS) entry which is preliminary data.</text>
</comment>
<evidence type="ECO:0000313" key="2">
    <source>
        <dbReference type="Proteomes" id="UP000189549"/>
    </source>
</evidence>
<name>A0A1V3L4N9_9PAST</name>
<evidence type="ECO:0000313" key="1">
    <source>
        <dbReference type="EMBL" id="OOF84423.1"/>
    </source>
</evidence>
<dbReference type="InterPro" id="IPR052399">
    <property type="entry name" value="Phage_Baseplate_Assmbl_Protein"/>
</dbReference>
<gene>
    <name evidence="1" type="ORF">BKG93_07775</name>
</gene>